<reference evidence="8" key="1">
    <citation type="journal article" date="2018" name="Gigascience">
        <title>Genome assembly of the Pink Ipe (Handroanthus impetiginosus, Bignoniaceae), a highly valued, ecologically keystone Neotropical timber forest tree.</title>
        <authorList>
            <person name="Silva-Junior O.B."/>
            <person name="Grattapaglia D."/>
            <person name="Novaes E."/>
            <person name="Collevatti R.G."/>
        </authorList>
    </citation>
    <scope>NUCLEOTIDE SEQUENCE [LARGE SCALE GENOMIC DNA]</scope>
    <source>
        <strain evidence="8">cv. UFG-1</strain>
    </source>
</reference>
<accession>A0A2G9H6L2</accession>
<dbReference type="SUPFAM" id="SSF118290">
    <property type="entry name" value="WRKY DNA-binding domain"/>
    <property type="match status" value="1"/>
</dbReference>
<protein>
    <recommendedName>
        <fullName evidence="6">WRKY domain-containing protein</fullName>
    </recommendedName>
</protein>
<dbReference type="GO" id="GO:0005634">
    <property type="term" value="C:nucleus"/>
    <property type="evidence" value="ECO:0007669"/>
    <property type="project" value="UniProtKB-SubCell"/>
</dbReference>
<organism evidence="7 8">
    <name type="scientific">Handroanthus impetiginosus</name>
    <dbReference type="NCBI Taxonomy" id="429701"/>
    <lineage>
        <taxon>Eukaryota</taxon>
        <taxon>Viridiplantae</taxon>
        <taxon>Streptophyta</taxon>
        <taxon>Embryophyta</taxon>
        <taxon>Tracheophyta</taxon>
        <taxon>Spermatophyta</taxon>
        <taxon>Magnoliopsida</taxon>
        <taxon>eudicotyledons</taxon>
        <taxon>Gunneridae</taxon>
        <taxon>Pentapetalae</taxon>
        <taxon>asterids</taxon>
        <taxon>lamiids</taxon>
        <taxon>Lamiales</taxon>
        <taxon>Bignoniaceae</taxon>
        <taxon>Crescentiina</taxon>
        <taxon>Tabebuia alliance</taxon>
        <taxon>Handroanthus</taxon>
    </lineage>
</organism>
<gene>
    <name evidence="7" type="ORF">CDL12_14244</name>
</gene>
<dbReference type="OrthoDB" id="693960at2759"/>
<dbReference type="SMART" id="SM00774">
    <property type="entry name" value="WRKY"/>
    <property type="match status" value="1"/>
</dbReference>
<keyword evidence="4" id="KW-0804">Transcription</keyword>
<keyword evidence="2" id="KW-0805">Transcription regulation</keyword>
<dbReference type="GO" id="GO:0003700">
    <property type="term" value="F:DNA-binding transcription factor activity"/>
    <property type="evidence" value="ECO:0007669"/>
    <property type="project" value="InterPro"/>
</dbReference>
<dbReference type="Pfam" id="PF03106">
    <property type="entry name" value="WRKY"/>
    <property type="match status" value="1"/>
</dbReference>
<evidence type="ECO:0000256" key="1">
    <source>
        <dbReference type="ARBA" id="ARBA00004123"/>
    </source>
</evidence>
<evidence type="ECO:0000256" key="5">
    <source>
        <dbReference type="ARBA" id="ARBA00023242"/>
    </source>
</evidence>
<evidence type="ECO:0000313" key="7">
    <source>
        <dbReference type="EMBL" id="PIN13149.1"/>
    </source>
</evidence>
<dbReference type="AlphaFoldDB" id="A0A2G9H6L2"/>
<dbReference type="PANTHER" id="PTHR31221:SF283">
    <property type="entry name" value="WRKY DOMAIN-CONTAINING PROTEIN"/>
    <property type="match status" value="1"/>
</dbReference>
<dbReference type="InterPro" id="IPR044810">
    <property type="entry name" value="WRKY_plant"/>
</dbReference>
<dbReference type="EMBL" id="NKXS01002533">
    <property type="protein sequence ID" value="PIN13149.1"/>
    <property type="molecule type" value="Genomic_DNA"/>
</dbReference>
<dbReference type="InterPro" id="IPR036576">
    <property type="entry name" value="WRKY_dom_sf"/>
</dbReference>
<evidence type="ECO:0000259" key="6">
    <source>
        <dbReference type="PROSITE" id="PS50811"/>
    </source>
</evidence>
<keyword evidence="8" id="KW-1185">Reference proteome</keyword>
<dbReference type="GO" id="GO:0043565">
    <property type="term" value="F:sequence-specific DNA binding"/>
    <property type="evidence" value="ECO:0007669"/>
    <property type="project" value="InterPro"/>
</dbReference>
<dbReference type="Proteomes" id="UP000231279">
    <property type="component" value="Unassembled WGS sequence"/>
</dbReference>
<evidence type="ECO:0000256" key="2">
    <source>
        <dbReference type="ARBA" id="ARBA00023015"/>
    </source>
</evidence>
<proteinExistence type="predicted"/>
<dbReference type="Gene3D" id="2.20.25.80">
    <property type="entry name" value="WRKY domain"/>
    <property type="match status" value="1"/>
</dbReference>
<dbReference type="PROSITE" id="PS50811">
    <property type="entry name" value="WRKY"/>
    <property type="match status" value="1"/>
</dbReference>
<comment type="caution">
    <text evidence="7">The sequence shown here is derived from an EMBL/GenBank/DDBJ whole genome shotgun (WGS) entry which is preliminary data.</text>
</comment>
<dbReference type="FunFam" id="2.20.25.80:FF:000003">
    <property type="entry name" value="WRKY transcription factor 57"/>
    <property type="match status" value="1"/>
</dbReference>
<feature type="domain" description="WRKY" evidence="6">
    <location>
        <begin position="130"/>
        <end position="195"/>
    </location>
</feature>
<keyword evidence="3" id="KW-0238">DNA-binding</keyword>
<comment type="subcellular location">
    <subcellularLocation>
        <location evidence="1">Nucleus</location>
    </subcellularLocation>
</comment>
<keyword evidence="5" id="KW-0539">Nucleus</keyword>
<evidence type="ECO:0000256" key="4">
    <source>
        <dbReference type="ARBA" id="ARBA00023163"/>
    </source>
</evidence>
<name>A0A2G9H6L2_9LAMI</name>
<dbReference type="InterPro" id="IPR003657">
    <property type="entry name" value="WRKY_dom"/>
</dbReference>
<evidence type="ECO:0000256" key="3">
    <source>
        <dbReference type="ARBA" id="ARBA00023125"/>
    </source>
</evidence>
<dbReference type="PANTHER" id="PTHR31221">
    <property type="entry name" value="WRKY TRANSCRIPTION FACTOR PROTEIN 1-RELATED"/>
    <property type="match status" value="1"/>
</dbReference>
<sequence length="215" mass="24642">MLGEVIIFHISSKAPLFHATNISNTMDISSQSQQNPNPSNPSLDQLSYTAHQFNNVFYSDIAEFLMSNEDEDSGENILRPESKNLSENMTNSFDGFSSSAPSTRSIKPSRRELKKYKVEEEYRFAFRTKTDLEFMDDGYKWRKYGKKMVKNSPNPRNYFKCSSGGCNVKKRVEREREDPSYVITTYQGMHNHESPNCVLYCSPQPSSLSYTSSSI</sequence>
<evidence type="ECO:0000313" key="8">
    <source>
        <dbReference type="Proteomes" id="UP000231279"/>
    </source>
</evidence>